<comment type="caution">
    <text evidence="1">The sequence shown here is derived from an EMBL/GenBank/DDBJ whole genome shotgun (WGS) entry which is preliminary data.</text>
</comment>
<keyword evidence="2" id="KW-1185">Reference proteome</keyword>
<reference evidence="1 2" key="1">
    <citation type="submission" date="2023-07" db="EMBL/GenBank/DDBJ databases">
        <title>Sequencing the genomes of 1000 actinobacteria strains.</title>
        <authorList>
            <person name="Klenk H.-P."/>
        </authorList>
    </citation>
    <scope>NUCLEOTIDE SEQUENCE [LARGE SCALE GENOMIC DNA]</scope>
    <source>
        <strain evidence="1 2">DSM 44709</strain>
    </source>
</reference>
<dbReference type="EMBL" id="JAUSUZ010000001">
    <property type="protein sequence ID" value="MDQ0365460.1"/>
    <property type="molecule type" value="Genomic_DNA"/>
</dbReference>
<dbReference type="Proteomes" id="UP001240236">
    <property type="component" value="Unassembled WGS sequence"/>
</dbReference>
<gene>
    <name evidence="1" type="ORF">J2S42_002129</name>
</gene>
<organism evidence="1 2">
    <name type="scientific">Catenuloplanes indicus</name>
    <dbReference type="NCBI Taxonomy" id="137267"/>
    <lineage>
        <taxon>Bacteria</taxon>
        <taxon>Bacillati</taxon>
        <taxon>Actinomycetota</taxon>
        <taxon>Actinomycetes</taxon>
        <taxon>Micromonosporales</taxon>
        <taxon>Micromonosporaceae</taxon>
        <taxon>Catenuloplanes</taxon>
    </lineage>
</organism>
<sequence>MAVYMHRERAGRAPRVAGFVLAVALAAAGGWAGYRYVFGGDFPRGTHDVEVYTVVDALTTPGAGRGGFLGMCDADTYRISVDSAELCVSLNGSLGTVAAEGTPAGIVLAEPAVADLRSITAGEGASMVILQYRGALVAAVDTGLLAGAAGPLTATPVD</sequence>
<proteinExistence type="predicted"/>
<dbReference type="RefSeq" id="WP_307238046.1">
    <property type="nucleotide sequence ID" value="NZ_JAUSUZ010000001.1"/>
</dbReference>
<accession>A0AAE4AW19</accession>
<evidence type="ECO:0000313" key="2">
    <source>
        <dbReference type="Proteomes" id="UP001240236"/>
    </source>
</evidence>
<protein>
    <submittedName>
        <fullName evidence="1">Uncharacterized protein</fullName>
    </submittedName>
</protein>
<dbReference type="AlphaFoldDB" id="A0AAE4AW19"/>
<evidence type="ECO:0000313" key="1">
    <source>
        <dbReference type="EMBL" id="MDQ0365460.1"/>
    </source>
</evidence>
<name>A0AAE4AW19_9ACTN</name>